<feature type="transmembrane region" description="Helical" evidence="6">
    <location>
        <begin position="202"/>
        <end position="220"/>
    </location>
</feature>
<feature type="transmembrane region" description="Helical" evidence="6">
    <location>
        <begin position="170"/>
        <end position="195"/>
    </location>
</feature>
<feature type="transmembrane region" description="Helical" evidence="6">
    <location>
        <begin position="93"/>
        <end position="112"/>
    </location>
</feature>
<name>A0A4R2I959_9ACTN</name>
<keyword evidence="4 6" id="KW-1133">Transmembrane helix</keyword>
<evidence type="ECO:0000313" key="7">
    <source>
        <dbReference type="EMBL" id="TCO40941.1"/>
    </source>
</evidence>
<comment type="caution">
    <text evidence="7">The sequence shown here is derived from an EMBL/GenBank/DDBJ whole genome shotgun (WGS) entry which is preliminary data.</text>
</comment>
<evidence type="ECO:0000256" key="4">
    <source>
        <dbReference type="ARBA" id="ARBA00022989"/>
    </source>
</evidence>
<evidence type="ECO:0000313" key="8">
    <source>
        <dbReference type="Proteomes" id="UP000295573"/>
    </source>
</evidence>
<reference evidence="7 8" key="1">
    <citation type="journal article" date="2015" name="Stand. Genomic Sci.">
        <title>Genomic Encyclopedia of Bacterial and Archaeal Type Strains, Phase III: the genomes of soil and plant-associated and newly described type strains.</title>
        <authorList>
            <person name="Whitman W.B."/>
            <person name="Woyke T."/>
            <person name="Klenk H.P."/>
            <person name="Zhou Y."/>
            <person name="Lilburn T.G."/>
            <person name="Beck B.J."/>
            <person name="De Vos P."/>
            <person name="Vandamme P."/>
            <person name="Eisen J.A."/>
            <person name="Garrity G."/>
            <person name="Hugenholtz P."/>
            <person name="Kyrpides N.C."/>
        </authorList>
    </citation>
    <scope>NUCLEOTIDE SEQUENCE [LARGE SCALE GENOMIC DNA]</scope>
    <source>
        <strain evidence="7 8">VKM Ac-2541</strain>
    </source>
</reference>
<keyword evidence="3 6" id="KW-0812">Transmembrane</keyword>
<protein>
    <submittedName>
        <fullName evidence="7">Arginine exporter protein ArgO</fullName>
    </submittedName>
</protein>
<evidence type="ECO:0000256" key="3">
    <source>
        <dbReference type="ARBA" id="ARBA00022692"/>
    </source>
</evidence>
<evidence type="ECO:0000256" key="1">
    <source>
        <dbReference type="ARBA" id="ARBA00004651"/>
    </source>
</evidence>
<keyword evidence="8" id="KW-1185">Reference proteome</keyword>
<dbReference type="Pfam" id="PF01810">
    <property type="entry name" value="LysE"/>
    <property type="match status" value="1"/>
</dbReference>
<dbReference type="Proteomes" id="UP000295573">
    <property type="component" value="Unassembled WGS sequence"/>
</dbReference>
<evidence type="ECO:0000256" key="6">
    <source>
        <dbReference type="SAM" id="Phobius"/>
    </source>
</evidence>
<comment type="subcellular location">
    <subcellularLocation>
        <location evidence="1">Cell membrane</location>
        <topology evidence="1">Multi-pass membrane protein</topology>
    </subcellularLocation>
</comment>
<dbReference type="AlphaFoldDB" id="A0A4R2I959"/>
<feature type="transmembrane region" description="Helical" evidence="6">
    <location>
        <begin position="20"/>
        <end position="44"/>
    </location>
</feature>
<keyword evidence="5 6" id="KW-0472">Membrane</keyword>
<evidence type="ECO:0000256" key="5">
    <source>
        <dbReference type="ARBA" id="ARBA00023136"/>
    </source>
</evidence>
<dbReference type="GO" id="GO:0006865">
    <property type="term" value="P:amino acid transport"/>
    <property type="evidence" value="ECO:0007669"/>
    <property type="project" value="InterPro"/>
</dbReference>
<evidence type="ECO:0000256" key="2">
    <source>
        <dbReference type="ARBA" id="ARBA00022475"/>
    </source>
</evidence>
<dbReference type="InterPro" id="IPR001123">
    <property type="entry name" value="LeuE-type"/>
</dbReference>
<feature type="transmembrane region" description="Helical" evidence="6">
    <location>
        <begin position="56"/>
        <end position="81"/>
    </location>
</feature>
<feature type="transmembrane region" description="Helical" evidence="6">
    <location>
        <begin position="133"/>
        <end position="158"/>
    </location>
</feature>
<keyword evidence="2" id="KW-1003">Cell membrane</keyword>
<sequence length="223" mass="22525">MGSAEARSLLEVDRRPVVTAAVVAGLLAGYGIAIPVGAVGTYLVGLTARTSLRVGACAALGIASADGLYALVAAVGGSALAPVLEPIVVPLRWVSVAVLLGLAVSGAVTAVRRYRAHRLTGITQEVPVGAVKAYLSLLGMTLLNPMTVIYFAALVLGGSKSMDPGFVERGVFVIAAFLASASWQLLLASGGALLGRALTGHVGRLVTALGSSLVILILAVRMV</sequence>
<organism evidence="7 8">
    <name type="scientific">Kribbella antiqua</name>
    <dbReference type="NCBI Taxonomy" id="2512217"/>
    <lineage>
        <taxon>Bacteria</taxon>
        <taxon>Bacillati</taxon>
        <taxon>Actinomycetota</taxon>
        <taxon>Actinomycetes</taxon>
        <taxon>Propionibacteriales</taxon>
        <taxon>Kribbellaceae</taxon>
        <taxon>Kribbella</taxon>
    </lineage>
</organism>
<accession>A0A4R2I959</accession>
<proteinExistence type="predicted"/>
<gene>
    <name evidence="7" type="ORF">EV646_11632</name>
</gene>
<dbReference type="GO" id="GO:0005886">
    <property type="term" value="C:plasma membrane"/>
    <property type="evidence" value="ECO:0007669"/>
    <property type="project" value="UniProtKB-SubCell"/>
</dbReference>
<dbReference type="EMBL" id="SLWR01000016">
    <property type="protein sequence ID" value="TCO40941.1"/>
    <property type="molecule type" value="Genomic_DNA"/>
</dbReference>